<name>A0A3A4APJ1_9ACTN</name>
<evidence type="ECO:0000256" key="2">
    <source>
        <dbReference type="SAM" id="MobiDB-lite"/>
    </source>
</evidence>
<dbReference type="Pfam" id="PF13604">
    <property type="entry name" value="AAA_30"/>
    <property type="match status" value="2"/>
</dbReference>
<gene>
    <name evidence="4" type="ORF">D5H75_37980</name>
</gene>
<keyword evidence="5" id="KW-1185">Reference proteome</keyword>
<dbReference type="Proteomes" id="UP000265768">
    <property type="component" value="Unassembled WGS sequence"/>
</dbReference>
<dbReference type="EMBL" id="QZEY01000026">
    <property type="protein sequence ID" value="RJL21259.1"/>
    <property type="molecule type" value="Genomic_DNA"/>
</dbReference>
<sequence>MMSAGVIKSSESAPRARYYTQEYAGRAAETAEYYLDGGAEHARWHGDGAEELGLEGTVTEEQLLAVLQGRDPGTGQSLFDPTGNQLAGIARRLGIDRDLGADDIAALRRGEHPQTGRPLEGALAQYVAGLMTGRGGPARTVGAVDLTFSAPKSVSLMVATGHPQIRQVALDAHERAVEKALTFLRDHVLAVRRGHEGGEIQRAHRMTAALVTQLASRLHDPQLHTHTILSTAAAGEDGRVSAIATGLVMAASKVIGSVYQQQLRHELTAGLGVAWEVQDNGLGEIAGVPRDLLALFSKRSRQIAESLHDIQRAEDLLMREVELRRDQFARARLRVRLAPETATDLDRDRARKLDKYEAVLRERATCTGAPAGRRDLVAYLSRSRKDEPSERELRQAWEKEFAGTGHRWQTLLRAAQRTRAQQLRDEEETFEQRLAAALTRQQSVFGRKEALIAGARVADPAWDSDTVIARVDAWLAREAVQLREDRAQFGAWAVGGGARWTTEEVLAQERAMKATAQRMLDRDDVAVLPLEETAAKAREFTLDPEQEELLAALCLSGSQLVMARGIAGSGKTHVLGAAAELLRAQGHQVVGLATAAATAQRLASESGFDRASSIDRFLTLAAAGRWERGASPHLLADRQILLTERRRILREYGARLAAVAEGDEQAEEQILTEQDTAMADWQARWDAWLEAAEAETLRRERAAADIELDRQALDQTEEELDRRRAETEAMPDGPERDQARRDLQARRRQLHLARQAWSDRVEEYRRDLSPTVELPDDDRVVLVVDEAGMVEQNHYHELLALADERGWKIAFVGDDRQLQEVNRGGAFRMLAELGGSVEMTESRRSRHAWERAAQRRWWASQDPGTLREVAAEYAERGRVTWVDRQRVNTAIAAGAMEPDEVDDVVRETARQIMAGKWLADFDDGREAIMMAMRRDDVRALNHHVQQAMARRGIIDPAAGSVTARELRNGRAAGEYHLHAGDRIAIMSNVPGTPVKNGMSGTVTELLDDGGIRAELPTGPDGRTRVHTLPRDLLESGHVALGYAVTAHKAQGVSVERGYLLGESRMSREQLYPGLTRGKDHNEVIWMVEEDTAAEPLDQLAGAMTRSTRKLAALEVMRAQITPADVAAERRAWAARGIDLTDEEARKAVEERNRRHWLADQTAACRRDTRQDHAADRLRTTTHTAAHTHAHTRTHEH</sequence>
<reference evidence="4 5" key="1">
    <citation type="submission" date="2018-09" db="EMBL/GenBank/DDBJ databases">
        <title>YIM 75507 draft genome.</title>
        <authorList>
            <person name="Tang S."/>
            <person name="Feng Y."/>
        </authorList>
    </citation>
    <scope>NUCLEOTIDE SEQUENCE [LARGE SCALE GENOMIC DNA]</scope>
    <source>
        <strain evidence="4 5">YIM 75507</strain>
    </source>
</reference>
<dbReference type="Pfam" id="PF08751">
    <property type="entry name" value="TrwC"/>
    <property type="match status" value="1"/>
</dbReference>
<dbReference type="AlphaFoldDB" id="A0A3A4APJ1"/>
<feature type="compositionally biased region" description="Basic and acidic residues" evidence="2">
    <location>
        <begin position="720"/>
        <end position="739"/>
    </location>
</feature>
<evidence type="ECO:0000259" key="3">
    <source>
        <dbReference type="Pfam" id="PF08751"/>
    </source>
</evidence>
<dbReference type="SUPFAM" id="SSF55464">
    <property type="entry name" value="Origin of replication-binding domain, RBD-like"/>
    <property type="match status" value="1"/>
</dbReference>
<dbReference type="InterPro" id="IPR027417">
    <property type="entry name" value="P-loop_NTPase"/>
</dbReference>
<proteinExistence type="predicted"/>
<feature type="region of interest" description="Disordered" evidence="2">
    <location>
        <begin position="711"/>
        <end position="739"/>
    </location>
</feature>
<evidence type="ECO:0000313" key="4">
    <source>
        <dbReference type="EMBL" id="RJL21259.1"/>
    </source>
</evidence>
<organism evidence="4 5">
    <name type="scientific">Bailinhaonella thermotolerans</name>
    <dbReference type="NCBI Taxonomy" id="1070861"/>
    <lineage>
        <taxon>Bacteria</taxon>
        <taxon>Bacillati</taxon>
        <taxon>Actinomycetota</taxon>
        <taxon>Actinomycetes</taxon>
        <taxon>Streptosporangiales</taxon>
        <taxon>Streptosporangiaceae</taxon>
        <taxon>Bailinhaonella</taxon>
    </lineage>
</organism>
<dbReference type="InterPro" id="IPR014862">
    <property type="entry name" value="TrwC"/>
</dbReference>
<protein>
    <recommendedName>
        <fullName evidence="3">TrwC relaxase domain-containing protein</fullName>
    </recommendedName>
</protein>
<feature type="coiled-coil region" evidence="1">
    <location>
        <begin position="413"/>
        <end position="440"/>
    </location>
</feature>
<feature type="domain" description="TrwC relaxase" evidence="3">
    <location>
        <begin position="16"/>
        <end position="318"/>
    </location>
</feature>
<comment type="caution">
    <text evidence="4">The sequence shown here is derived from an EMBL/GenBank/DDBJ whole genome shotgun (WGS) entry which is preliminary data.</text>
</comment>
<evidence type="ECO:0000313" key="5">
    <source>
        <dbReference type="Proteomes" id="UP000265768"/>
    </source>
</evidence>
<dbReference type="NCBIfam" id="NF041492">
    <property type="entry name" value="MobF"/>
    <property type="match status" value="1"/>
</dbReference>
<evidence type="ECO:0000256" key="1">
    <source>
        <dbReference type="SAM" id="Coils"/>
    </source>
</evidence>
<dbReference type="RefSeq" id="WP_119931469.1">
    <property type="nucleotide sequence ID" value="NZ_QZEY01000026.1"/>
</dbReference>
<dbReference type="OrthoDB" id="4524286at2"/>
<dbReference type="CDD" id="cd18809">
    <property type="entry name" value="SF1_C_RecD"/>
    <property type="match status" value="1"/>
</dbReference>
<accession>A0A3A4APJ1</accession>
<keyword evidence="1" id="KW-0175">Coiled coil</keyword>
<dbReference type="Gene3D" id="3.40.50.300">
    <property type="entry name" value="P-loop containing nucleotide triphosphate hydrolases"/>
    <property type="match status" value="2"/>
</dbReference>
<dbReference type="SUPFAM" id="SSF52540">
    <property type="entry name" value="P-loop containing nucleoside triphosphate hydrolases"/>
    <property type="match status" value="2"/>
</dbReference>